<accession>A0ACB9G3V5</accession>
<proteinExistence type="predicted"/>
<evidence type="ECO:0000313" key="2">
    <source>
        <dbReference type="Proteomes" id="UP001055811"/>
    </source>
</evidence>
<sequence length="371" mass="40728">MASLDSALDLIRQHLLIDDSSFLQEYSILSDHLCNNTTHKSAVVFPLTSSSSCSSRTSSVIDHTGTVSCHQLEYRIEPEPMLQPNSSEINGKNSDKGFINQRKPSISFPFHTPAIEKSDMVVKEKEFKESKHYRGVRQRPWGKFAAEIRDPSKKGTRVWLGTYDTAIDAAKAYDKAAFKLRGKKAILNFPLEIESSEEAAETETRMVTSNSRKRAAGKLDIDVRVSRKEVKVEPETAEYGGHNVDAAVGSFTTASWTAVVDGNGNNKPKGIFENVPLLSTYPTMDFTSDCIVMRSNSSNKAAGQSMVEVTVSRKDVKVEPETTESAGDKAETSSSWMAVGDGNNNGFNSIFEVPLLSPNPTMDFTSGCMVT</sequence>
<dbReference type="Proteomes" id="UP001055811">
    <property type="component" value="Linkage Group LG02"/>
</dbReference>
<protein>
    <submittedName>
        <fullName evidence="1">Uncharacterized protein</fullName>
    </submittedName>
</protein>
<keyword evidence="2" id="KW-1185">Reference proteome</keyword>
<organism evidence="1 2">
    <name type="scientific">Cichorium intybus</name>
    <name type="common">Chicory</name>
    <dbReference type="NCBI Taxonomy" id="13427"/>
    <lineage>
        <taxon>Eukaryota</taxon>
        <taxon>Viridiplantae</taxon>
        <taxon>Streptophyta</taxon>
        <taxon>Embryophyta</taxon>
        <taxon>Tracheophyta</taxon>
        <taxon>Spermatophyta</taxon>
        <taxon>Magnoliopsida</taxon>
        <taxon>eudicotyledons</taxon>
        <taxon>Gunneridae</taxon>
        <taxon>Pentapetalae</taxon>
        <taxon>asterids</taxon>
        <taxon>campanulids</taxon>
        <taxon>Asterales</taxon>
        <taxon>Asteraceae</taxon>
        <taxon>Cichorioideae</taxon>
        <taxon>Cichorieae</taxon>
        <taxon>Cichoriinae</taxon>
        <taxon>Cichorium</taxon>
    </lineage>
</organism>
<comment type="caution">
    <text evidence="1">The sequence shown here is derived from an EMBL/GenBank/DDBJ whole genome shotgun (WGS) entry which is preliminary data.</text>
</comment>
<gene>
    <name evidence="1" type="ORF">L2E82_07099</name>
</gene>
<evidence type="ECO:0000313" key="1">
    <source>
        <dbReference type="EMBL" id="KAI3778084.1"/>
    </source>
</evidence>
<dbReference type="EMBL" id="CM042010">
    <property type="protein sequence ID" value="KAI3778084.1"/>
    <property type="molecule type" value="Genomic_DNA"/>
</dbReference>
<reference evidence="1 2" key="2">
    <citation type="journal article" date="2022" name="Mol. Ecol. Resour.">
        <title>The genomes of chicory, endive, great burdock and yacon provide insights into Asteraceae paleo-polyploidization history and plant inulin production.</title>
        <authorList>
            <person name="Fan W."/>
            <person name="Wang S."/>
            <person name="Wang H."/>
            <person name="Wang A."/>
            <person name="Jiang F."/>
            <person name="Liu H."/>
            <person name="Zhao H."/>
            <person name="Xu D."/>
            <person name="Zhang Y."/>
        </authorList>
    </citation>
    <scope>NUCLEOTIDE SEQUENCE [LARGE SCALE GENOMIC DNA]</scope>
    <source>
        <strain evidence="2">cv. Punajuju</strain>
        <tissue evidence="1">Leaves</tissue>
    </source>
</reference>
<name>A0ACB9G3V5_CICIN</name>
<reference evidence="2" key="1">
    <citation type="journal article" date="2022" name="Mol. Ecol. Resour.">
        <title>The genomes of chicory, endive, great burdock and yacon provide insights into Asteraceae palaeo-polyploidization history and plant inulin production.</title>
        <authorList>
            <person name="Fan W."/>
            <person name="Wang S."/>
            <person name="Wang H."/>
            <person name="Wang A."/>
            <person name="Jiang F."/>
            <person name="Liu H."/>
            <person name="Zhao H."/>
            <person name="Xu D."/>
            <person name="Zhang Y."/>
        </authorList>
    </citation>
    <scope>NUCLEOTIDE SEQUENCE [LARGE SCALE GENOMIC DNA]</scope>
    <source>
        <strain evidence="2">cv. Punajuju</strain>
    </source>
</reference>